<sequence length="316" mass="36299">MKNNQKKLIIYLVSGSLILMIGFGFSLWHNVNQDYQQLQIEVAALQQQIRDLEYQLPAELDKAIAESDSNVSVFDYQYVEMDRATRMVTTNLFITLKEAREDAHYNLVLTDANEQEKSEYGLEHIEGMTYRVSLPLFKNFNYTLTVYEETFDGVQTMMTAGEIELPIHDQLTQDRVYVSQSHSGLEDGEFSAGFLMMVEDFGVANFGVESVSLEVWHEGKQVVEETITNQLEEEYSPELLEAYNMALASGEIDSDLSLERYIKEEDIDLSSYASDESGYYYEDRFHVSELDGVDFADIEVLINVTTKDGEKETHRY</sequence>
<comment type="caution">
    <text evidence="3">The sequence shown here is derived from an EMBL/GenBank/DDBJ whole genome shotgun (WGS) entry which is preliminary data.</text>
</comment>
<dbReference type="AlphaFoldDB" id="A0A2V3W9I7"/>
<dbReference type="RefSeq" id="WP_110251360.1">
    <property type="nucleotide sequence ID" value="NZ_QJJR01000006.1"/>
</dbReference>
<evidence type="ECO:0000313" key="3">
    <source>
        <dbReference type="EMBL" id="PXW91023.1"/>
    </source>
</evidence>
<proteinExistence type="predicted"/>
<keyword evidence="1" id="KW-0175">Coiled coil</keyword>
<feature type="coiled-coil region" evidence="1">
    <location>
        <begin position="28"/>
        <end position="55"/>
    </location>
</feature>
<accession>A0A2V3W9I7</accession>
<dbReference type="EMBL" id="QJJR01000006">
    <property type="protein sequence ID" value="PXW91023.1"/>
    <property type="molecule type" value="Genomic_DNA"/>
</dbReference>
<dbReference type="Proteomes" id="UP000247922">
    <property type="component" value="Unassembled WGS sequence"/>
</dbReference>
<evidence type="ECO:0000313" key="4">
    <source>
        <dbReference type="Proteomes" id="UP000247922"/>
    </source>
</evidence>
<evidence type="ECO:0000256" key="1">
    <source>
        <dbReference type="SAM" id="Coils"/>
    </source>
</evidence>
<organism evidence="3 4">
    <name type="scientific">Streptohalobacillus salinus</name>
    <dbReference type="NCBI Taxonomy" id="621096"/>
    <lineage>
        <taxon>Bacteria</taxon>
        <taxon>Bacillati</taxon>
        <taxon>Bacillota</taxon>
        <taxon>Bacilli</taxon>
        <taxon>Bacillales</taxon>
        <taxon>Bacillaceae</taxon>
        <taxon>Streptohalobacillus</taxon>
    </lineage>
</organism>
<keyword evidence="2" id="KW-1133">Transmembrane helix</keyword>
<evidence type="ECO:0000256" key="2">
    <source>
        <dbReference type="SAM" id="Phobius"/>
    </source>
</evidence>
<reference evidence="3 4" key="1">
    <citation type="submission" date="2018-05" db="EMBL/GenBank/DDBJ databases">
        <title>Genomic Encyclopedia of Type Strains, Phase IV (KMG-IV): sequencing the most valuable type-strain genomes for metagenomic binning, comparative biology and taxonomic classification.</title>
        <authorList>
            <person name="Goeker M."/>
        </authorList>
    </citation>
    <scope>NUCLEOTIDE SEQUENCE [LARGE SCALE GENOMIC DNA]</scope>
    <source>
        <strain evidence="3 4">DSM 22440</strain>
    </source>
</reference>
<name>A0A2V3W9I7_9BACI</name>
<keyword evidence="2" id="KW-0812">Transmembrane</keyword>
<keyword evidence="4" id="KW-1185">Reference proteome</keyword>
<dbReference type="OrthoDB" id="2973912at2"/>
<feature type="transmembrane region" description="Helical" evidence="2">
    <location>
        <begin position="9"/>
        <end position="28"/>
    </location>
</feature>
<keyword evidence="2" id="KW-0472">Membrane</keyword>
<protein>
    <submittedName>
        <fullName evidence="3">Uncharacterized protein</fullName>
    </submittedName>
</protein>
<gene>
    <name evidence="3" type="ORF">DES38_10657</name>
</gene>